<feature type="domain" description="RAP" evidence="1">
    <location>
        <begin position="141"/>
        <end position="187"/>
    </location>
</feature>
<dbReference type="Pfam" id="PF08368">
    <property type="entry name" value="FAST_2"/>
    <property type="match status" value="1"/>
</dbReference>
<dbReference type="EMBL" id="JWIN03000003">
    <property type="protein sequence ID" value="KAB1281175.1"/>
    <property type="molecule type" value="Genomic_DNA"/>
</dbReference>
<dbReference type="PANTHER" id="PTHR21228">
    <property type="entry name" value="FAST LEU-RICH DOMAIN-CONTAINING"/>
    <property type="match status" value="1"/>
</dbReference>
<dbReference type="SMART" id="SM00952">
    <property type="entry name" value="RAP"/>
    <property type="match status" value="1"/>
</dbReference>
<dbReference type="GO" id="GO:0044528">
    <property type="term" value="P:regulation of mitochondrial mRNA stability"/>
    <property type="evidence" value="ECO:0007669"/>
    <property type="project" value="TreeGrafter"/>
</dbReference>
<organism evidence="2 3">
    <name type="scientific">Camelus dromedarius</name>
    <name type="common">Dromedary</name>
    <name type="synonym">Arabian camel</name>
    <dbReference type="NCBI Taxonomy" id="9838"/>
    <lineage>
        <taxon>Eukaryota</taxon>
        <taxon>Metazoa</taxon>
        <taxon>Chordata</taxon>
        <taxon>Craniata</taxon>
        <taxon>Vertebrata</taxon>
        <taxon>Euteleostomi</taxon>
        <taxon>Mammalia</taxon>
        <taxon>Eutheria</taxon>
        <taxon>Laurasiatheria</taxon>
        <taxon>Artiodactyla</taxon>
        <taxon>Tylopoda</taxon>
        <taxon>Camelidae</taxon>
        <taxon>Camelus</taxon>
    </lineage>
</organism>
<evidence type="ECO:0000313" key="2">
    <source>
        <dbReference type="EMBL" id="KAB1281175.1"/>
    </source>
</evidence>
<protein>
    <submittedName>
        <fullName evidence="2">FAST kinase domain-containing protein 3</fullName>
    </submittedName>
</protein>
<proteinExistence type="predicted"/>
<dbReference type="GO" id="GO:0003723">
    <property type="term" value="F:RNA binding"/>
    <property type="evidence" value="ECO:0007669"/>
    <property type="project" value="TreeGrafter"/>
</dbReference>
<dbReference type="Pfam" id="PF08373">
    <property type="entry name" value="RAP"/>
    <property type="match status" value="1"/>
</dbReference>
<dbReference type="PROSITE" id="PS51286">
    <property type="entry name" value="RAP"/>
    <property type="match status" value="1"/>
</dbReference>
<name>A0A5N4ECU4_CAMDR</name>
<reference evidence="2 3" key="1">
    <citation type="journal article" date="2019" name="Mol. Ecol. Resour.">
        <title>Improving Illumina assemblies with Hi-C and long reads: an example with the North African dromedary.</title>
        <authorList>
            <person name="Elbers J.P."/>
            <person name="Rogers M.F."/>
            <person name="Perelman P.L."/>
            <person name="Proskuryakova A.A."/>
            <person name="Serdyukova N.A."/>
            <person name="Johnson W.E."/>
            <person name="Horin P."/>
            <person name="Corander J."/>
            <person name="Murphy D."/>
            <person name="Burger P.A."/>
        </authorList>
    </citation>
    <scope>NUCLEOTIDE SEQUENCE [LARGE SCALE GENOMIC DNA]</scope>
    <source>
        <strain evidence="2">Drom800</strain>
        <tissue evidence="2">Blood</tissue>
    </source>
</reference>
<accession>A0A5N4ECU4</accession>
<dbReference type="Proteomes" id="UP000299084">
    <property type="component" value="Unassembled WGS sequence"/>
</dbReference>
<dbReference type="GO" id="GO:0035770">
    <property type="term" value="C:ribonucleoprotein granule"/>
    <property type="evidence" value="ECO:0007669"/>
    <property type="project" value="TreeGrafter"/>
</dbReference>
<dbReference type="InterPro" id="IPR013579">
    <property type="entry name" value="FAST_2"/>
</dbReference>
<dbReference type="GO" id="GO:0000963">
    <property type="term" value="P:mitochondrial RNA processing"/>
    <property type="evidence" value="ECO:0007669"/>
    <property type="project" value="TreeGrafter"/>
</dbReference>
<evidence type="ECO:0000259" key="1">
    <source>
        <dbReference type="PROSITE" id="PS51286"/>
    </source>
</evidence>
<sequence>MSGVHSGCSLRSLHVPKPSLTLTAMLFVSGDEPYLDRLSLAQLTQLFLTSVLECPFYKGPKLLFKYQVKSFLTPCSSLETPVDFQLYKSVMIGLIDLLGARLYFASKVLTPYRYTIDVEIKLDGDGFVVPFTVDEDVHKRVALCIDGPKRFCLNSKHLLGKEATKQRHLRLLGYQVIQVRFRLFFSP</sequence>
<evidence type="ECO:0000313" key="3">
    <source>
        <dbReference type="Proteomes" id="UP000299084"/>
    </source>
</evidence>
<dbReference type="PANTHER" id="PTHR21228:SF9">
    <property type="entry name" value="FAST KINASE DOMAIN-CONTAINING PROTEIN 3, MITOCHONDRIAL"/>
    <property type="match status" value="1"/>
</dbReference>
<dbReference type="InterPro" id="IPR013584">
    <property type="entry name" value="RAP"/>
</dbReference>
<keyword evidence="2" id="KW-0418">Kinase</keyword>
<dbReference type="GO" id="GO:0005759">
    <property type="term" value="C:mitochondrial matrix"/>
    <property type="evidence" value="ECO:0007669"/>
    <property type="project" value="TreeGrafter"/>
</dbReference>
<comment type="caution">
    <text evidence="2">The sequence shown here is derived from an EMBL/GenBank/DDBJ whole genome shotgun (WGS) entry which is preliminary data.</text>
</comment>
<gene>
    <name evidence="2" type="ORF">Cadr_000003925</name>
</gene>
<dbReference type="AlphaFoldDB" id="A0A5N4ECU4"/>
<dbReference type="InterPro" id="IPR050870">
    <property type="entry name" value="FAST_kinase"/>
</dbReference>
<keyword evidence="2" id="KW-0808">Transferase</keyword>
<keyword evidence="3" id="KW-1185">Reference proteome</keyword>
<dbReference type="GO" id="GO:0016301">
    <property type="term" value="F:kinase activity"/>
    <property type="evidence" value="ECO:0007669"/>
    <property type="project" value="UniProtKB-KW"/>
</dbReference>